<dbReference type="InterPro" id="IPR018253">
    <property type="entry name" value="DnaJ_domain_CS"/>
</dbReference>
<feature type="domain" description="J" evidence="2">
    <location>
        <begin position="6"/>
        <end position="72"/>
    </location>
</feature>
<dbReference type="FunFam" id="2.60.260.20:FF:000002">
    <property type="entry name" value="Dnaj homolog subfamily b member"/>
    <property type="match status" value="1"/>
</dbReference>
<dbReference type="GO" id="GO:0005829">
    <property type="term" value="C:cytosol"/>
    <property type="evidence" value="ECO:0007669"/>
    <property type="project" value="TreeGrafter"/>
</dbReference>
<dbReference type="PROSITE" id="PS50076">
    <property type="entry name" value="DNAJ_2"/>
    <property type="match status" value="1"/>
</dbReference>
<comment type="caution">
    <text evidence="3">The sequence shown here is derived from an EMBL/GenBank/DDBJ whole genome shotgun (WGS) entry which is preliminary data.</text>
</comment>
<dbReference type="PROSITE" id="PS00636">
    <property type="entry name" value="DNAJ_1"/>
    <property type="match status" value="1"/>
</dbReference>
<dbReference type="InterPro" id="IPR001623">
    <property type="entry name" value="DnaJ_domain"/>
</dbReference>
<evidence type="ECO:0000313" key="4">
    <source>
        <dbReference type="Proteomes" id="UP000825935"/>
    </source>
</evidence>
<dbReference type="Pfam" id="PF01556">
    <property type="entry name" value="DnaJ_C"/>
    <property type="match status" value="1"/>
</dbReference>
<dbReference type="SUPFAM" id="SSF49493">
    <property type="entry name" value="HSP40/DnaJ peptide-binding domain"/>
    <property type="match status" value="2"/>
</dbReference>
<dbReference type="InterPro" id="IPR036869">
    <property type="entry name" value="J_dom_sf"/>
</dbReference>
<dbReference type="AlphaFoldDB" id="A0A8T2TM86"/>
<proteinExistence type="predicted"/>
<reference evidence="3" key="1">
    <citation type="submission" date="2021-08" db="EMBL/GenBank/DDBJ databases">
        <title>WGS assembly of Ceratopteris richardii.</title>
        <authorList>
            <person name="Marchant D.B."/>
            <person name="Chen G."/>
            <person name="Jenkins J."/>
            <person name="Shu S."/>
            <person name="Leebens-Mack J."/>
            <person name="Grimwood J."/>
            <person name="Schmutz J."/>
            <person name="Soltis P."/>
            <person name="Soltis D."/>
            <person name="Chen Z.-H."/>
        </authorList>
    </citation>
    <scope>NUCLEOTIDE SEQUENCE</scope>
    <source>
        <strain evidence="3">Whitten #5841</strain>
        <tissue evidence="3">Leaf</tissue>
    </source>
</reference>
<dbReference type="CDD" id="cd10747">
    <property type="entry name" value="DnaJ_C"/>
    <property type="match status" value="1"/>
</dbReference>
<dbReference type="InterPro" id="IPR002939">
    <property type="entry name" value="DnaJ_C"/>
</dbReference>
<dbReference type="GO" id="GO:0051087">
    <property type="term" value="F:protein-folding chaperone binding"/>
    <property type="evidence" value="ECO:0007669"/>
    <property type="project" value="TreeGrafter"/>
</dbReference>
<dbReference type="Proteomes" id="UP000825935">
    <property type="component" value="Chromosome 12"/>
</dbReference>
<name>A0A8T2TM86_CERRI</name>
<dbReference type="FunFam" id="2.60.260.20:FF:000006">
    <property type="entry name" value="DnaJ subfamily B member 13"/>
    <property type="match status" value="1"/>
</dbReference>
<keyword evidence="4" id="KW-1185">Reference proteome</keyword>
<dbReference type="Gene3D" id="1.10.287.110">
    <property type="entry name" value="DnaJ domain"/>
    <property type="match status" value="1"/>
</dbReference>
<gene>
    <name evidence="3" type="ORF">KP509_12G074300</name>
</gene>
<dbReference type="PANTHER" id="PTHR24078:SF522">
    <property type="entry name" value="DNAJ CHAPERONE C-TERMINAL DOMAIN-CONTAINING PROTEIN"/>
    <property type="match status" value="1"/>
</dbReference>
<accession>A0A8T2TM86</accession>
<dbReference type="Pfam" id="PF00226">
    <property type="entry name" value="DnaJ"/>
    <property type="match status" value="1"/>
</dbReference>
<dbReference type="GO" id="GO:0051082">
    <property type="term" value="F:unfolded protein binding"/>
    <property type="evidence" value="ECO:0007669"/>
    <property type="project" value="InterPro"/>
</dbReference>
<dbReference type="InterPro" id="IPR051339">
    <property type="entry name" value="DnaJ_subfamily_B"/>
</dbReference>
<dbReference type="PRINTS" id="PR00625">
    <property type="entry name" value="JDOMAIN"/>
</dbReference>
<organism evidence="3 4">
    <name type="scientific">Ceratopteris richardii</name>
    <name type="common">Triangle waterfern</name>
    <dbReference type="NCBI Taxonomy" id="49495"/>
    <lineage>
        <taxon>Eukaryota</taxon>
        <taxon>Viridiplantae</taxon>
        <taxon>Streptophyta</taxon>
        <taxon>Embryophyta</taxon>
        <taxon>Tracheophyta</taxon>
        <taxon>Polypodiopsida</taxon>
        <taxon>Polypodiidae</taxon>
        <taxon>Polypodiales</taxon>
        <taxon>Pteridineae</taxon>
        <taxon>Pteridaceae</taxon>
        <taxon>Parkerioideae</taxon>
        <taxon>Ceratopteris</taxon>
    </lineage>
</organism>
<dbReference type="PANTHER" id="PTHR24078">
    <property type="entry name" value="DNAJ HOMOLOG SUBFAMILY C MEMBER"/>
    <property type="match status" value="1"/>
</dbReference>
<dbReference type="InterPro" id="IPR008971">
    <property type="entry name" value="HSP40/DnaJ_pept-bd"/>
</dbReference>
<dbReference type="Gene3D" id="2.60.260.20">
    <property type="entry name" value="Urease metallochaperone UreE, N-terminal domain"/>
    <property type="match status" value="2"/>
</dbReference>
<evidence type="ECO:0000259" key="2">
    <source>
        <dbReference type="PROSITE" id="PS50076"/>
    </source>
</evidence>
<protein>
    <recommendedName>
        <fullName evidence="2">J domain-containing protein</fullName>
    </recommendedName>
</protein>
<dbReference type="OrthoDB" id="550424at2759"/>
<keyword evidence="1" id="KW-0143">Chaperone</keyword>
<dbReference type="GO" id="GO:0006457">
    <property type="term" value="P:protein folding"/>
    <property type="evidence" value="ECO:0007669"/>
    <property type="project" value="InterPro"/>
</dbReference>
<dbReference type="CDD" id="cd06257">
    <property type="entry name" value="DnaJ"/>
    <property type="match status" value="1"/>
</dbReference>
<sequence>MGSGMHYYEILRVGRNATNDDLKRAYRKLVRQWHPDKNPDIRSQAEAKFKEISEAFEVLSDPEKRATYDEYIEKGTKQISRRENGFANDNKRHSDAANAEKFFAHVFGKGSHIPFNKETSTAMPHEDPVICKPSHSKEIPMMQGVAFNGLRKPPPIERKLHCTLEELHNGSIRRIKISRNVIAPGGEMTTINEFLNINIKPGWKRGTKVIFTEKGNEQEGFIPADLVFIIDEKPHAVFKRDGNDLITNLKVTLTEALTGCEFIIPLLNSTSLHVPCTEIIFPGYEKTISNAGMPSAKDPVRRGNLRIKYDVDFPRHMSLEHRNILRKALNRIGSP</sequence>
<dbReference type="SMART" id="SM00271">
    <property type="entry name" value="DnaJ"/>
    <property type="match status" value="1"/>
</dbReference>
<dbReference type="EMBL" id="CM035417">
    <property type="protein sequence ID" value="KAH7423802.1"/>
    <property type="molecule type" value="Genomic_DNA"/>
</dbReference>
<evidence type="ECO:0000313" key="3">
    <source>
        <dbReference type="EMBL" id="KAH7423802.1"/>
    </source>
</evidence>
<dbReference type="SUPFAM" id="SSF46565">
    <property type="entry name" value="Chaperone J-domain"/>
    <property type="match status" value="1"/>
</dbReference>
<evidence type="ECO:0000256" key="1">
    <source>
        <dbReference type="ARBA" id="ARBA00023186"/>
    </source>
</evidence>